<comment type="caution">
    <text evidence="2">The sequence shown here is derived from an EMBL/GenBank/DDBJ whole genome shotgun (WGS) entry which is preliminary data.</text>
</comment>
<organism evidence="2 3">
    <name type="scientific">Sporothrix epigloea</name>
    <dbReference type="NCBI Taxonomy" id="1892477"/>
    <lineage>
        <taxon>Eukaryota</taxon>
        <taxon>Fungi</taxon>
        <taxon>Dikarya</taxon>
        <taxon>Ascomycota</taxon>
        <taxon>Pezizomycotina</taxon>
        <taxon>Sordariomycetes</taxon>
        <taxon>Sordariomycetidae</taxon>
        <taxon>Ophiostomatales</taxon>
        <taxon>Ophiostomataceae</taxon>
        <taxon>Sporothrix</taxon>
    </lineage>
</organism>
<dbReference type="EMBL" id="CAWUOM010000015">
    <property type="protein sequence ID" value="CAK7265218.1"/>
    <property type="molecule type" value="Genomic_DNA"/>
</dbReference>
<name>A0ABP0DAH3_9PEZI</name>
<feature type="region of interest" description="Disordered" evidence="1">
    <location>
        <begin position="42"/>
        <end position="62"/>
    </location>
</feature>
<accession>A0ABP0DAH3</accession>
<feature type="region of interest" description="Disordered" evidence="1">
    <location>
        <begin position="247"/>
        <end position="276"/>
    </location>
</feature>
<evidence type="ECO:0000313" key="3">
    <source>
        <dbReference type="Proteomes" id="UP001642501"/>
    </source>
</evidence>
<keyword evidence="3" id="KW-1185">Reference proteome</keyword>
<feature type="compositionally biased region" description="Acidic residues" evidence="1">
    <location>
        <begin position="252"/>
        <end position="276"/>
    </location>
</feature>
<proteinExistence type="predicted"/>
<evidence type="ECO:0000256" key="1">
    <source>
        <dbReference type="SAM" id="MobiDB-lite"/>
    </source>
</evidence>
<protein>
    <submittedName>
        <fullName evidence="2">Uncharacterized protein</fullName>
    </submittedName>
</protein>
<dbReference type="Proteomes" id="UP001642501">
    <property type="component" value="Unassembled WGS sequence"/>
</dbReference>
<gene>
    <name evidence="2" type="ORF">SEPCBS57363_001469</name>
</gene>
<feature type="compositionally biased region" description="Basic and acidic residues" evidence="1">
    <location>
        <begin position="42"/>
        <end position="51"/>
    </location>
</feature>
<sequence length="276" mass="31019">MHATVRQLSAAAVLEPTDDVKAFAADWGRAFYIDRQSKWRRSRSDSEDARRQNGAATTGAHKPRALGAVMTELFQLKDTKTFSSSMYAWRPLADFEACFGPGVFALLPAGIEKKAAMLARPLGARRRQGPFGKNPGPCDEERSLPWLLKELKRRNPSLQEVCDKADKMLITPLLQTGRIAATRAAELYAQKRVREARWLPLTQRLDPPLDPVDMRPREPPISAPDSLPFFGPPYHFEDVELNGMDVANRADEVEDVDSAYDTDDVVDEDDLEFDEF</sequence>
<reference evidence="2 3" key="1">
    <citation type="submission" date="2024-01" db="EMBL/GenBank/DDBJ databases">
        <authorList>
            <person name="Allen C."/>
            <person name="Tagirdzhanova G."/>
        </authorList>
    </citation>
    <scope>NUCLEOTIDE SEQUENCE [LARGE SCALE GENOMIC DNA]</scope>
    <source>
        <strain evidence="2 3">CBS 573.63</strain>
    </source>
</reference>
<evidence type="ECO:0000313" key="2">
    <source>
        <dbReference type="EMBL" id="CAK7265218.1"/>
    </source>
</evidence>